<dbReference type="Gramene" id="AET3Gv20286800.1">
    <property type="protein sequence ID" value="AET3Gv20286800.1"/>
    <property type="gene ID" value="AET3Gv20286800"/>
</dbReference>
<dbReference type="Proteomes" id="UP000015105">
    <property type="component" value="Chromosome 3D"/>
</dbReference>
<dbReference type="AlphaFoldDB" id="A0A453EBT5"/>
<keyword evidence="2" id="KW-1185">Reference proteome</keyword>
<reference evidence="1" key="4">
    <citation type="submission" date="2019-03" db="UniProtKB">
        <authorList>
            <consortium name="EnsemblPlants"/>
        </authorList>
    </citation>
    <scope>IDENTIFICATION</scope>
</reference>
<evidence type="ECO:0000313" key="2">
    <source>
        <dbReference type="Proteomes" id="UP000015105"/>
    </source>
</evidence>
<protein>
    <submittedName>
        <fullName evidence="1">Uncharacterized protein</fullName>
    </submittedName>
</protein>
<reference evidence="2" key="2">
    <citation type="journal article" date="2017" name="Nat. Plants">
        <title>The Aegilops tauschii genome reveals multiple impacts of transposons.</title>
        <authorList>
            <person name="Zhao G."/>
            <person name="Zou C."/>
            <person name="Li K."/>
            <person name="Wang K."/>
            <person name="Li T."/>
            <person name="Gao L."/>
            <person name="Zhang X."/>
            <person name="Wang H."/>
            <person name="Yang Z."/>
            <person name="Liu X."/>
            <person name="Jiang W."/>
            <person name="Mao L."/>
            <person name="Kong X."/>
            <person name="Jiao Y."/>
            <person name="Jia J."/>
        </authorList>
    </citation>
    <scope>NUCLEOTIDE SEQUENCE [LARGE SCALE GENOMIC DNA]</scope>
    <source>
        <strain evidence="2">cv. AL8/78</strain>
    </source>
</reference>
<reference evidence="1" key="3">
    <citation type="journal article" date="2017" name="Nature">
        <title>Genome sequence of the progenitor of the wheat D genome Aegilops tauschii.</title>
        <authorList>
            <person name="Luo M.C."/>
            <person name="Gu Y.Q."/>
            <person name="Puiu D."/>
            <person name="Wang H."/>
            <person name="Twardziok S.O."/>
            <person name="Deal K.R."/>
            <person name="Huo N."/>
            <person name="Zhu T."/>
            <person name="Wang L."/>
            <person name="Wang Y."/>
            <person name="McGuire P.E."/>
            <person name="Liu S."/>
            <person name="Long H."/>
            <person name="Ramasamy R.K."/>
            <person name="Rodriguez J.C."/>
            <person name="Van S.L."/>
            <person name="Yuan L."/>
            <person name="Wang Z."/>
            <person name="Xia Z."/>
            <person name="Xiao L."/>
            <person name="Anderson O.D."/>
            <person name="Ouyang S."/>
            <person name="Liang Y."/>
            <person name="Zimin A.V."/>
            <person name="Pertea G."/>
            <person name="Qi P."/>
            <person name="Bennetzen J.L."/>
            <person name="Dai X."/>
            <person name="Dawson M.W."/>
            <person name="Muller H.G."/>
            <person name="Kugler K."/>
            <person name="Rivarola-Duarte L."/>
            <person name="Spannagl M."/>
            <person name="Mayer K.F.X."/>
            <person name="Lu F.H."/>
            <person name="Bevan M.W."/>
            <person name="Leroy P."/>
            <person name="Li P."/>
            <person name="You F.M."/>
            <person name="Sun Q."/>
            <person name="Liu Z."/>
            <person name="Lyons E."/>
            <person name="Wicker T."/>
            <person name="Salzberg S.L."/>
            <person name="Devos K.M."/>
            <person name="Dvorak J."/>
        </authorList>
    </citation>
    <scope>NUCLEOTIDE SEQUENCE [LARGE SCALE GENOMIC DNA]</scope>
    <source>
        <strain evidence="1">cv. AL8/78</strain>
    </source>
</reference>
<accession>A0A453EBT5</accession>
<name>A0A453EBT5_AEGTS</name>
<organism evidence="1 2">
    <name type="scientific">Aegilops tauschii subsp. strangulata</name>
    <name type="common">Goatgrass</name>
    <dbReference type="NCBI Taxonomy" id="200361"/>
    <lineage>
        <taxon>Eukaryota</taxon>
        <taxon>Viridiplantae</taxon>
        <taxon>Streptophyta</taxon>
        <taxon>Embryophyta</taxon>
        <taxon>Tracheophyta</taxon>
        <taxon>Spermatophyta</taxon>
        <taxon>Magnoliopsida</taxon>
        <taxon>Liliopsida</taxon>
        <taxon>Poales</taxon>
        <taxon>Poaceae</taxon>
        <taxon>BOP clade</taxon>
        <taxon>Pooideae</taxon>
        <taxon>Triticodae</taxon>
        <taxon>Triticeae</taxon>
        <taxon>Triticinae</taxon>
        <taxon>Aegilops</taxon>
    </lineage>
</organism>
<proteinExistence type="predicted"/>
<sequence length="65" mass="6915">MAGDTAPHVVEDLLGLVQILSDGSVVRGDESVLGPKEPFPDVPGVLWKDVVYQADFGGGRRRQAP</sequence>
<evidence type="ECO:0000313" key="1">
    <source>
        <dbReference type="EnsemblPlants" id="AET3Gv20286800.1"/>
    </source>
</evidence>
<reference evidence="2" key="1">
    <citation type="journal article" date="2014" name="Science">
        <title>Ancient hybridizations among the ancestral genomes of bread wheat.</title>
        <authorList>
            <consortium name="International Wheat Genome Sequencing Consortium,"/>
            <person name="Marcussen T."/>
            <person name="Sandve S.R."/>
            <person name="Heier L."/>
            <person name="Spannagl M."/>
            <person name="Pfeifer M."/>
            <person name="Jakobsen K.S."/>
            <person name="Wulff B.B."/>
            <person name="Steuernagel B."/>
            <person name="Mayer K.F."/>
            <person name="Olsen O.A."/>
        </authorList>
    </citation>
    <scope>NUCLEOTIDE SEQUENCE [LARGE SCALE GENOMIC DNA]</scope>
    <source>
        <strain evidence="2">cv. AL8/78</strain>
    </source>
</reference>
<reference evidence="1" key="5">
    <citation type="journal article" date="2021" name="G3 (Bethesda)">
        <title>Aegilops tauschii genome assembly Aet v5.0 features greater sequence contiguity and improved annotation.</title>
        <authorList>
            <person name="Wang L."/>
            <person name="Zhu T."/>
            <person name="Rodriguez J.C."/>
            <person name="Deal K.R."/>
            <person name="Dubcovsky J."/>
            <person name="McGuire P.E."/>
            <person name="Lux T."/>
            <person name="Spannagl M."/>
            <person name="Mayer K.F.X."/>
            <person name="Baldrich P."/>
            <person name="Meyers B.C."/>
            <person name="Huo N."/>
            <person name="Gu Y.Q."/>
            <person name="Zhou H."/>
            <person name="Devos K.M."/>
            <person name="Bennetzen J.L."/>
            <person name="Unver T."/>
            <person name="Budak H."/>
            <person name="Gulick P.J."/>
            <person name="Galiba G."/>
            <person name="Kalapos B."/>
            <person name="Nelson D.R."/>
            <person name="Li P."/>
            <person name="You F.M."/>
            <person name="Luo M.C."/>
            <person name="Dvorak J."/>
        </authorList>
    </citation>
    <scope>NUCLEOTIDE SEQUENCE [LARGE SCALE GENOMIC DNA]</scope>
    <source>
        <strain evidence="1">cv. AL8/78</strain>
    </source>
</reference>
<dbReference type="EnsemblPlants" id="AET3Gv20286800.1">
    <property type="protein sequence ID" value="AET3Gv20286800.1"/>
    <property type="gene ID" value="AET3Gv20286800"/>
</dbReference>